<gene>
    <name evidence="1" type="ORF">A5640_06160</name>
</gene>
<proteinExistence type="predicted"/>
<organism evidence="1 2">
    <name type="scientific">Mycobacterium asiaticum</name>
    <dbReference type="NCBI Taxonomy" id="1790"/>
    <lineage>
        <taxon>Bacteria</taxon>
        <taxon>Bacillati</taxon>
        <taxon>Actinomycetota</taxon>
        <taxon>Actinomycetes</taxon>
        <taxon>Mycobacteriales</taxon>
        <taxon>Mycobacteriaceae</taxon>
        <taxon>Mycobacterium</taxon>
    </lineage>
</organism>
<protein>
    <submittedName>
        <fullName evidence="1">Uncharacterized protein</fullName>
    </submittedName>
</protein>
<name>A0A1A3DJU4_MYCAS</name>
<dbReference type="OrthoDB" id="4508519at2"/>
<evidence type="ECO:0000313" key="1">
    <source>
        <dbReference type="EMBL" id="OBJ87791.1"/>
    </source>
</evidence>
<dbReference type="AlphaFoldDB" id="A0A1A3DJU4"/>
<dbReference type="Proteomes" id="UP000093925">
    <property type="component" value="Unassembled WGS sequence"/>
</dbReference>
<evidence type="ECO:0000313" key="2">
    <source>
        <dbReference type="Proteomes" id="UP000093925"/>
    </source>
</evidence>
<reference evidence="1 2" key="1">
    <citation type="submission" date="2016-06" db="EMBL/GenBank/DDBJ databases">
        <authorList>
            <person name="Kjaerup R.B."/>
            <person name="Dalgaard T.S."/>
            <person name="Juul-Madsen H.R."/>
        </authorList>
    </citation>
    <scope>NUCLEOTIDE SEQUENCE [LARGE SCALE GENOMIC DNA]</scope>
    <source>
        <strain evidence="1 2">1276495.2</strain>
    </source>
</reference>
<comment type="caution">
    <text evidence="1">The sequence shown here is derived from an EMBL/GenBank/DDBJ whole genome shotgun (WGS) entry which is preliminary data.</text>
</comment>
<dbReference type="RefSeq" id="WP_065139162.1">
    <property type="nucleotide sequence ID" value="NZ_LZKS01000005.1"/>
</dbReference>
<sequence length="85" mass="9344">MLVYWAHAEHREAAAILQTGLHASVAAYPQMIAVAATLLKVSAQFEHPGPPTRSGTVALLINRINERIATKHIDSAPVEQWVHNR</sequence>
<accession>A0A1A3DJU4</accession>
<dbReference type="EMBL" id="LZLM01000040">
    <property type="protein sequence ID" value="OBJ87791.1"/>
    <property type="molecule type" value="Genomic_DNA"/>
</dbReference>